<keyword evidence="4" id="KW-1185">Reference proteome</keyword>
<evidence type="ECO:0000313" key="4">
    <source>
        <dbReference type="Proteomes" id="UP001418222"/>
    </source>
</evidence>
<dbReference type="EMBL" id="JBBWWQ010000001">
    <property type="protein sequence ID" value="KAK8957217.1"/>
    <property type="molecule type" value="Genomic_DNA"/>
</dbReference>
<feature type="region of interest" description="Disordered" evidence="1">
    <location>
        <begin position="1"/>
        <end position="21"/>
    </location>
</feature>
<dbReference type="Gene3D" id="2.30.30.140">
    <property type="match status" value="1"/>
</dbReference>
<dbReference type="AlphaFoldDB" id="A0AAP0C2L0"/>
<protein>
    <recommendedName>
        <fullName evidence="2">PWWP domain-containing protein</fullName>
    </recommendedName>
</protein>
<dbReference type="InterPro" id="IPR000313">
    <property type="entry name" value="PWWP_dom"/>
</dbReference>
<feature type="compositionally biased region" description="Polar residues" evidence="1">
    <location>
        <begin position="1"/>
        <end position="19"/>
    </location>
</feature>
<dbReference type="Proteomes" id="UP001418222">
    <property type="component" value="Unassembled WGS sequence"/>
</dbReference>
<dbReference type="SUPFAM" id="SSF63748">
    <property type="entry name" value="Tudor/PWWP/MBT"/>
    <property type="match status" value="1"/>
</dbReference>
<accession>A0AAP0C2L0</accession>
<evidence type="ECO:0000259" key="2">
    <source>
        <dbReference type="PROSITE" id="PS50812"/>
    </source>
</evidence>
<dbReference type="PROSITE" id="PS50812">
    <property type="entry name" value="PWWP"/>
    <property type="match status" value="1"/>
</dbReference>
<feature type="domain" description="PWWP" evidence="2">
    <location>
        <begin position="116"/>
        <end position="164"/>
    </location>
</feature>
<dbReference type="Pfam" id="PF00855">
    <property type="entry name" value="PWWP"/>
    <property type="match status" value="1"/>
</dbReference>
<sequence>MNFSCHNHISTIPTSASTDQEYDESVSGRELTGFFQDQSSMHSNGGEGFMSASIQKPLNEVESVCKYGSPSSCRNRKFRSSSSSYLNKNVLEEPLLYSSDKSILQVTKDADTWLALGNIVWVKAVHNGWWPAEVRDLRILDSNDSQRTARVLVELFKLQERVWVDTSVLSQFPKCFEERSKNTSEAFKDALKQALCKYENGSLKPSQSRCTAEIQSPTQHDKSPDASKTSVSTRGTDDDDAKEEGRGKRKRKTKIHFDEMAVPDYPVRKTRRLKIMRLLGLAAPVGSPFSLSHRSSS</sequence>
<organism evidence="3 4">
    <name type="scientific">Platanthera zijinensis</name>
    <dbReference type="NCBI Taxonomy" id="2320716"/>
    <lineage>
        <taxon>Eukaryota</taxon>
        <taxon>Viridiplantae</taxon>
        <taxon>Streptophyta</taxon>
        <taxon>Embryophyta</taxon>
        <taxon>Tracheophyta</taxon>
        <taxon>Spermatophyta</taxon>
        <taxon>Magnoliopsida</taxon>
        <taxon>Liliopsida</taxon>
        <taxon>Asparagales</taxon>
        <taxon>Orchidaceae</taxon>
        <taxon>Orchidoideae</taxon>
        <taxon>Orchideae</taxon>
        <taxon>Orchidinae</taxon>
        <taxon>Platanthera</taxon>
    </lineage>
</organism>
<dbReference type="PANTHER" id="PTHR10688:SF14">
    <property type="entry name" value="PWWP DOMAIN-CONTAINING PROTEIN"/>
    <property type="match status" value="1"/>
</dbReference>
<comment type="caution">
    <text evidence="3">The sequence shown here is derived from an EMBL/GenBank/DDBJ whole genome shotgun (WGS) entry which is preliminary data.</text>
</comment>
<dbReference type="PANTHER" id="PTHR10688">
    <property type="entry name" value="PWWP DOMAIN-CONTAINING PROTEIN"/>
    <property type="match status" value="1"/>
</dbReference>
<evidence type="ECO:0000256" key="1">
    <source>
        <dbReference type="SAM" id="MobiDB-lite"/>
    </source>
</evidence>
<evidence type="ECO:0000313" key="3">
    <source>
        <dbReference type="EMBL" id="KAK8957217.1"/>
    </source>
</evidence>
<dbReference type="InterPro" id="IPR052657">
    <property type="entry name" value="PDP_family_Arabidopsis"/>
</dbReference>
<reference evidence="3 4" key="1">
    <citation type="journal article" date="2022" name="Nat. Plants">
        <title>Genomes of leafy and leafless Platanthera orchids illuminate the evolution of mycoheterotrophy.</title>
        <authorList>
            <person name="Li M.H."/>
            <person name="Liu K.W."/>
            <person name="Li Z."/>
            <person name="Lu H.C."/>
            <person name="Ye Q.L."/>
            <person name="Zhang D."/>
            <person name="Wang J.Y."/>
            <person name="Li Y.F."/>
            <person name="Zhong Z.M."/>
            <person name="Liu X."/>
            <person name="Yu X."/>
            <person name="Liu D.K."/>
            <person name="Tu X.D."/>
            <person name="Liu B."/>
            <person name="Hao Y."/>
            <person name="Liao X.Y."/>
            <person name="Jiang Y.T."/>
            <person name="Sun W.H."/>
            <person name="Chen J."/>
            <person name="Chen Y.Q."/>
            <person name="Ai Y."/>
            <person name="Zhai J.W."/>
            <person name="Wu S.S."/>
            <person name="Zhou Z."/>
            <person name="Hsiao Y.Y."/>
            <person name="Wu W.L."/>
            <person name="Chen Y.Y."/>
            <person name="Lin Y.F."/>
            <person name="Hsu J.L."/>
            <person name="Li C.Y."/>
            <person name="Wang Z.W."/>
            <person name="Zhao X."/>
            <person name="Zhong W.Y."/>
            <person name="Ma X.K."/>
            <person name="Ma L."/>
            <person name="Huang J."/>
            <person name="Chen G.Z."/>
            <person name="Huang M.Z."/>
            <person name="Huang L."/>
            <person name="Peng D.H."/>
            <person name="Luo Y.B."/>
            <person name="Zou S.Q."/>
            <person name="Chen S.P."/>
            <person name="Lan S."/>
            <person name="Tsai W.C."/>
            <person name="Van de Peer Y."/>
            <person name="Liu Z.J."/>
        </authorList>
    </citation>
    <scope>NUCLEOTIDE SEQUENCE [LARGE SCALE GENOMIC DNA]</scope>
    <source>
        <strain evidence="3">Lor287</strain>
    </source>
</reference>
<proteinExistence type="predicted"/>
<dbReference type="CDD" id="cd05162">
    <property type="entry name" value="PWWP"/>
    <property type="match status" value="1"/>
</dbReference>
<name>A0AAP0C2L0_9ASPA</name>
<feature type="region of interest" description="Disordered" evidence="1">
    <location>
        <begin position="202"/>
        <end position="259"/>
    </location>
</feature>
<feature type="compositionally biased region" description="Polar residues" evidence="1">
    <location>
        <begin position="203"/>
        <end position="218"/>
    </location>
</feature>
<gene>
    <name evidence="3" type="ORF">KSP39_PZI000648</name>
</gene>